<dbReference type="InterPro" id="IPR005467">
    <property type="entry name" value="His_kinase_dom"/>
</dbReference>
<name>A0A9X8QXW6_9ACTN</name>
<dbReference type="InterPro" id="IPR036890">
    <property type="entry name" value="HATPase_C_sf"/>
</dbReference>
<evidence type="ECO:0000313" key="5">
    <source>
        <dbReference type="EMBL" id="SHM92673.1"/>
    </source>
</evidence>
<dbReference type="InterPro" id="IPR003594">
    <property type="entry name" value="HATPase_dom"/>
</dbReference>
<comment type="caution">
    <text evidence="5">The sequence shown here is derived from an EMBL/GenBank/DDBJ whole genome shotgun (WGS) entry which is preliminary data.</text>
</comment>
<gene>
    <name evidence="5" type="ORF">SAMN05216268_116114</name>
</gene>
<keyword evidence="2 5" id="KW-0808">Transferase</keyword>
<keyword evidence="2 5" id="KW-0418">Kinase</keyword>
<proteinExistence type="predicted"/>
<dbReference type="Gene3D" id="3.30.565.10">
    <property type="entry name" value="Histidine kinase-like ATPase, C-terminal domain"/>
    <property type="match status" value="1"/>
</dbReference>
<keyword evidence="1" id="KW-0597">Phosphoprotein</keyword>
<sequence length="168" mass="17977">MEISRLDSATEQADLDSHLLGPLVRGTARVPGQEAEVHVIRDACVDTDRRRLERVLGNLLLNSHRHGCPPVTLTVDGPVITVRDHGAGYPAYLLDQGPQRFRTEPTAGHQGHGLGLTIATGQARTIGARLEFSNAPDGGAISTLTFATGPDTEPDTRPNTEPAARHVK</sequence>
<dbReference type="EMBL" id="FRBK01000016">
    <property type="protein sequence ID" value="SHM92673.1"/>
    <property type="molecule type" value="Genomic_DNA"/>
</dbReference>
<accession>A0A9X8QXW6</accession>
<dbReference type="SUPFAM" id="SSF55874">
    <property type="entry name" value="ATPase domain of HSP90 chaperone/DNA topoisomerase II/histidine kinase"/>
    <property type="match status" value="1"/>
</dbReference>
<dbReference type="Pfam" id="PF02518">
    <property type="entry name" value="HATPase_c"/>
    <property type="match status" value="1"/>
</dbReference>
<reference evidence="6" key="1">
    <citation type="submission" date="2016-11" db="EMBL/GenBank/DDBJ databases">
        <authorList>
            <person name="Jaros S."/>
            <person name="Januszkiewicz K."/>
            <person name="Wedrychowicz H."/>
        </authorList>
    </citation>
    <scope>NUCLEOTIDE SEQUENCE [LARGE SCALE GENOMIC DNA]</scope>
    <source>
        <strain evidence="6">CGMCC 4.3555</strain>
    </source>
</reference>
<protein>
    <submittedName>
        <fullName evidence="5">Histidine kinase-, DNA gyrase B-, and HSP90-like ATPase</fullName>
    </submittedName>
</protein>
<dbReference type="GO" id="GO:0000155">
    <property type="term" value="F:phosphorelay sensor kinase activity"/>
    <property type="evidence" value="ECO:0007669"/>
    <property type="project" value="TreeGrafter"/>
</dbReference>
<feature type="domain" description="Histidine kinase" evidence="4">
    <location>
        <begin position="45"/>
        <end position="150"/>
    </location>
</feature>
<dbReference type="AlphaFoldDB" id="A0A9X8QXW6"/>
<dbReference type="PROSITE" id="PS50109">
    <property type="entry name" value="HIS_KIN"/>
    <property type="match status" value="1"/>
</dbReference>
<feature type="region of interest" description="Disordered" evidence="3">
    <location>
        <begin position="145"/>
        <end position="168"/>
    </location>
</feature>
<dbReference type="PANTHER" id="PTHR43547:SF2">
    <property type="entry name" value="HYBRID SIGNAL TRANSDUCTION HISTIDINE KINASE C"/>
    <property type="match status" value="1"/>
</dbReference>
<evidence type="ECO:0000256" key="1">
    <source>
        <dbReference type="ARBA" id="ARBA00022553"/>
    </source>
</evidence>
<evidence type="ECO:0000259" key="4">
    <source>
        <dbReference type="PROSITE" id="PS50109"/>
    </source>
</evidence>
<evidence type="ECO:0000256" key="2">
    <source>
        <dbReference type="ARBA" id="ARBA00022777"/>
    </source>
</evidence>
<evidence type="ECO:0000256" key="3">
    <source>
        <dbReference type="SAM" id="MobiDB-lite"/>
    </source>
</evidence>
<dbReference type="SMART" id="SM00387">
    <property type="entry name" value="HATPase_c"/>
    <property type="match status" value="1"/>
</dbReference>
<dbReference type="PANTHER" id="PTHR43547">
    <property type="entry name" value="TWO-COMPONENT HISTIDINE KINASE"/>
    <property type="match status" value="1"/>
</dbReference>
<organism evidence="5 6">
    <name type="scientific">Streptomyces yunnanensis</name>
    <dbReference type="NCBI Taxonomy" id="156453"/>
    <lineage>
        <taxon>Bacteria</taxon>
        <taxon>Bacillati</taxon>
        <taxon>Actinomycetota</taxon>
        <taxon>Actinomycetes</taxon>
        <taxon>Kitasatosporales</taxon>
        <taxon>Streptomycetaceae</taxon>
        <taxon>Streptomyces</taxon>
    </lineage>
</organism>
<evidence type="ECO:0000313" key="6">
    <source>
        <dbReference type="Proteomes" id="UP000184388"/>
    </source>
</evidence>
<dbReference type="Proteomes" id="UP000184388">
    <property type="component" value="Unassembled WGS sequence"/>
</dbReference>